<comment type="caution">
    <text evidence="1">The sequence shown here is derived from an EMBL/GenBank/DDBJ whole genome shotgun (WGS) entry which is preliminary data.</text>
</comment>
<name>A0ABT7XNT7_9NEIS</name>
<dbReference type="RefSeq" id="WP_289830083.1">
    <property type="nucleotide sequence ID" value="NZ_JAUEDK010000018.1"/>
</dbReference>
<evidence type="ECO:0000313" key="1">
    <source>
        <dbReference type="EMBL" id="MDN0075466.1"/>
    </source>
</evidence>
<sequence>MRSIYEIAADLFLYSPEGKSSGMNREQVIAMLRARWPDEAEFRAYMDKQTRQAASEKQQLAPKKLH</sequence>
<keyword evidence="2" id="KW-1185">Reference proteome</keyword>
<reference evidence="1" key="1">
    <citation type="submission" date="2023-06" db="EMBL/GenBank/DDBJ databases">
        <authorList>
            <person name="Zhang S."/>
        </authorList>
    </citation>
    <scope>NUCLEOTIDE SEQUENCE</scope>
    <source>
        <strain evidence="1">SG2303</strain>
    </source>
</reference>
<evidence type="ECO:0000313" key="2">
    <source>
        <dbReference type="Proteomes" id="UP001168540"/>
    </source>
</evidence>
<dbReference type="Proteomes" id="UP001168540">
    <property type="component" value="Unassembled WGS sequence"/>
</dbReference>
<protein>
    <submittedName>
        <fullName evidence="1">Uncharacterized protein</fullName>
    </submittedName>
</protein>
<gene>
    <name evidence="1" type="ORF">QU481_11240</name>
</gene>
<accession>A0ABT7XNT7</accession>
<organism evidence="1 2">
    <name type="scientific">Crenobacter oryzisoli</name>
    <dbReference type="NCBI Taxonomy" id="3056844"/>
    <lineage>
        <taxon>Bacteria</taxon>
        <taxon>Pseudomonadati</taxon>
        <taxon>Pseudomonadota</taxon>
        <taxon>Betaproteobacteria</taxon>
        <taxon>Neisseriales</taxon>
        <taxon>Neisseriaceae</taxon>
        <taxon>Crenobacter</taxon>
    </lineage>
</organism>
<proteinExistence type="predicted"/>
<dbReference type="EMBL" id="JAUEDK010000018">
    <property type="protein sequence ID" value="MDN0075466.1"/>
    <property type="molecule type" value="Genomic_DNA"/>
</dbReference>